<reference evidence="3" key="1">
    <citation type="journal article" date="2019" name="Int. J. Syst. Evol. Microbiol.">
        <title>The Global Catalogue of Microorganisms (GCM) 10K type strain sequencing project: providing services to taxonomists for standard genome sequencing and annotation.</title>
        <authorList>
            <consortium name="The Broad Institute Genomics Platform"/>
            <consortium name="The Broad Institute Genome Sequencing Center for Infectious Disease"/>
            <person name="Wu L."/>
            <person name="Ma J."/>
        </authorList>
    </citation>
    <scope>NUCLEOTIDE SEQUENCE [LARGE SCALE GENOMIC DNA]</scope>
    <source>
        <strain evidence="3">KCTC 52298</strain>
    </source>
</reference>
<organism evidence="2 3">
    <name type="scientific">Sphingobacterium tabacisoli</name>
    <dbReference type="NCBI Taxonomy" id="2044855"/>
    <lineage>
        <taxon>Bacteria</taxon>
        <taxon>Pseudomonadati</taxon>
        <taxon>Bacteroidota</taxon>
        <taxon>Sphingobacteriia</taxon>
        <taxon>Sphingobacteriales</taxon>
        <taxon>Sphingobacteriaceae</taxon>
        <taxon>Sphingobacterium</taxon>
    </lineage>
</organism>
<comment type="caution">
    <text evidence="2">The sequence shown here is derived from an EMBL/GenBank/DDBJ whole genome shotgun (WGS) entry which is preliminary data.</text>
</comment>
<evidence type="ECO:0000313" key="2">
    <source>
        <dbReference type="EMBL" id="MFD2556025.1"/>
    </source>
</evidence>
<evidence type="ECO:0000256" key="1">
    <source>
        <dbReference type="SAM" id="MobiDB-lite"/>
    </source>
</evidence>
<dbReference type="RefSeq" id="WP_210352895.1">
    <property type="nucleotide sequence ID" value="NZ_JAEQMU010000001.1"/>
</dbReference>
<name>A0ABW5L7Q7_9SPHI</name>
<keyword evidence="3" id="KW-1185">Reference proteome</keyword>
<proteinExistence type="predicted"/>
<dbReference type="EMBL" id="JBHULD010000018">
    <property type="protein sequence ID" value="MFD2556025.1"/>
    <property type="molecule type" value="Genomic_DNA"/>
</dbReference>
<feature type="compositionally biased region" description="Polar residues" evidence="1">
    <location>
        <begin position="111"/>
        <end position="120"/>
    </location>
</feature>
<gene>
    <name evidence="2" type="ORF">ACFSQW_16655</name>
</gene>
<evidence type="ECO:0000313" key="3">
    <source>
        <dbReference type="Proteomes" id="UP001597440"/>
    </source>
</evidence>
<evidence type="ECO:0008006" key="4">
    <source>
        <dbReference type="Google" id="ProtNLM"/>
    </source>
</evidence>
<sequence length="120" mass="12910">MRAISFIKKNSAWASALLLTVLVGIATLSYAFTAKIEDKVATTDKYYNMGNGVYTPIPPALGDECAEPDPYPCSIELNMPIDADTHTSFVYRGAGNPQNTVPSEAGGVKSENPNDAFNLY</sequence>
<accession>A0ABW5L7Q7</accession>
<dbReference type="Proteomes" id="UP001597440">
    <property type="component" value="Unassembled WGS sequence"/>
</dbReference>
<protein>
    <recommendedName>
        <fullName evidence="4">ABC transporter permease</fullName>
    </recommendedName>
</protein>
<feature type="region of interest" description="Disordered" evidence="1">
    <location>
        <begin position="92"/>
        <end position="120"/>
    </location>
</feature>